<comment type="caution">
    <text evidence="1">The sequence shown here is derived from an EMBL/GenBank/DDBJ whole genome shotgun (WGS) entry which is preliminary data.</text>
</comment>
<organism evidence="1 2">
    <name type="scientific">Streptomyces brasiliensis</name>
    <dbReference type="NCBI Taxonomy" id="1954"/>
    <lineage>
        <taxon>Bacteria</taxon>
        <taxon>Bacillati</taxon>
        <taxon>Actinomycetota</taxon>
        <taxon>Actinomycetes</taxon>
        <taxon>Kitasatosporales</taxon>
        <taxon>Streptomycetaceae</taxon>
        <taxon>Streptomyces</taxon>
    </lineage>
</organism>
<dbReference type="Proteomes" id="UP000657574">
    <property type="component" value="Unassembled WGS sequence"/>
</dbReference>
<sequence length="96" mass="10522">MSQVSRGNDRTPFLKWLHRSPGPHLLELLGRDDLQRILFRVTTPVSPILPAGTGSTADSPDDGKLAIVQWAVEDFGKLMIEPLGSADGRPRTRHPG</sequence>
<dbReference type="AlphaFoldDB" id="A0A917L6C1"/>
<evidence type="ECO:0000313" key="2">
    <source>
        <dbReference type="Proteomes" id="UP000657574"/>
    </source>
</evidence>
<proteinExistence type="predicted"/>
<reference evidence="1" key="2">
    <citation type="submission" date="2020-09" db="EMBL/GenBank/DDBJ databases">
        <authorList>
            <person name="Sun Q."/>
            <person name="Ohkuma M."/>
        </authorList>
    </citation>
    <scope>NUCLEOTIDE SEQUENCE</scope>
    <source>
        <strain evidence="1">JCM 3086</strain>
    </source>
</reference>
<accession>A0A917L6C1</accession>
<reference evidence="1" key="1">
    <citation type="journal article" date="2014" name="Int. J. Syst. Evol. Microbiol.">
        <title>Complete genome sequence of Corynebacterium casei LMG S-19264T (=DSM 44701T), isolated from a smear-ripened cheese.</title>
        <authorList>
            <consortium name="US DOE Joint Genome Institute (JGI-PGF)"/>
            <person name="Walter F."/>
            <person name="Albersmeier A."/>
            <person name="Kalinowski J."/>
            <person name="Ruckert C."/>
        </authorList>
    </citation>
    <scope>NUCLEOTIDE SEQUENCE</scope>
    <source>
        <strain evidence="1">JCM 3086</strain>
    </source>
</reference>
<protein>
    <submittedName>
        <fullName evidence="1">Uncharacterized protein</fullName>
    </submittedName>
</protein>
<gene>
    <name evidence="1" type="ORF">GCM10010121_065670</name>
</gene>
<keyword evidence="2" id="KW-1185">Reference proteome</keyword>
<dbReference type="EMBL" id="BMQA01000030">
    <property type="protein sequence ID" value="GGJ45282.1"/>
    <property type="molecule type" value="Genomic_DNA"/>
</dbReference>
<evidence type="ECO:0000313" key="1">
    <source>
        <dbReference type="EMBL" id="GGJ45282.1"/>
    </source>
</evidence>
<name>A0A917L6C1_9ACTN</name>